<dbReference type="GO" id="GO:0003677">
    <property type="term" value="F:DNA binding"/>
    <property type="evidence" value="ECO:0007669"/>
    <property type="project" value="UniProtKB-KW"/>
</dbReference>
<keyword evidence="4" id="KW-0238">DNA-binding</keyword>
<dbReference type="FunFam" id="3.40.50.2300:FF:000001">
    <property type="entry name" value="DNA-binding response regulator PhoB"/>
    <property type="match status" value="1"/>
</dbReference>
<reference evidence="8" key="1">
    <citation type="journal article" date="2020" name="mSystems">
        <title>Genome- and Community-Level Interaction Insights into Carbon Utilization and Element Cycling Functions of Hydrothermarchaeota in Hydrothermal Sediment.</title>
        <authorList>
            <person name="Zhou Z."/>
            <person name="Liu Y."/>
            <person name="Xu W."/>
            <person name="Pan J."/>
            <person name="Luo Z.H."/>
            <person name="Li M."/>
        </authorList>
    </citation>
    <scope>NUCLEOTIDE SEQUENCE [LARGE SCALE GENOMIC DNA]</scope>
    <source>
        <strain evidence="8">HyVt-96</strain>
    </source>
</reference>
<keyword evidence="3" id="KW-0805">Transcription regulation</keyword>
<protein>
    <submittedName>
        <fullName evidence="8">Response regulator</fullName>
    </submittedName>
</protein>
<dbReference type="Proteomes" id="UP000886050">
    <property type="component" value="Unassembled WGS sequence"/>
</dbReference>
<sequence length="121" mass="13655">MKKKILVVDDSATIRTLQGFILESAGFEVQTASNGIEALEKLYREKFDLVVADINMPKMDGLTLIKTLRKQNSYRDLPIIIVTTEEEEEDRERGLAAGANVYLVKPTDPKKLVMNVKMLLD</sequence>
<gene>
    <name evidence="8" type="ORF">ENL43_02275</name>
</gene>
<dbReference type="AlphaFoldDB" id="A0A7V5LUM1"/>
<dbReference type="Pfam" id="PF00072">
    <property type="entry name" value="Response_reg"/>
    <property type="match status" value="1"/>
</dbReference>
<feature type="domain" description="Response regulatory" evidence="7">
    <location>
        <begin position="4"/>
        <end position="120"/>
    </location>
</feature>
<keyword evidence="2" id="KW-0902">Two-component regulatory system</keyword>
<evidence type="ECO:0000256" key="5">
    <source>
        <dbReference type="ARBA" id="ARBA00023163"/>
    </source>
</evidence>
<dbReference type="InterPro" id="IPR050595">
    <property type="entry name" value="Bact_response_regulator"/>
</dbReference>
<evidence type="ECO:0000256" key="6">
    <source>
        <dbReference type="PROSITE-ProRule" id="PRU00169"/>
    </source>
</evidence>
<dbReference type="SMART" id="SM00448">
    <property type="entry name" value="REC"/>
    <property type="match status" value="1"/>
</dbReference>
<dbReference type="InterPro" id="IPR001789">
    <property type="entry name" value="Sig_transdc_resp-reg_receiver"/>
</dbReference>
<feature type="modified residue" description="4-aspartylphosphate" evidence="6">
    <location>
        <position position="53"/>
    </location>
</feature>
<dbReference type="GO" id="GO:0000160">
    <property type="term" value="P:phosphorelay signal transduction system"/>
    <property type="evidence" value="ECO:0007669"/>
    <property type="project" value="UniProtKB-KW"/>
</dbReference>
<dbReference type="EMBL" id="DRTX01000120">
    <property type="protein sequence ID" value="HHF53173.1"/>
    <property type="molecule type" value="Genomic_DNA"/>
</dbReference>
<evidence type="ECO:0000256" key="2">
    <source>
        <dbReference type="ARBA" id="ARBA00023012"/>
    </source>
</evidence>
<evidence type="ECO:0000313" key="8">
    <source>
        <dbReference type="EMBL" id="HHF53173.1"/>
    </source>
</evidence>
<dbReference type="PANTHER" id="PTHR44591:SF25">
    <property type="entry name" value="CHEMOTAXIS TWO-COMPONENT RESPONSE REGULATOR"/>
    <property type="match status" value="1"/>
</dbReference>
<dbReference type="InterPro" id="IPR011006">
    <property type="entry name" value="CheY-like_superfamily"/>
</dbReference>
<evidence type="ECO:0000256" key="1">
    <source>
        <dbReference type="ARBA" id="ARBA00022553"/>
    </source>
</evidence>
<dbReference type="PANTHER" id="PTHR44591">
    <property type="entry name" value="STRESS RESPONSE REGULATOR PROTEIN 1"/>
    <property type="match status" value="1"/>
</dbReference>
<keyword evidence="5" id="KW-0804">Transcription</keyword>
<accession>A0A7V5LUM1</accession>
<organism evidence="8">
    <name type="scientific">candidate division WOR-3 bacterium</name>
    <dbReference type="NCBI Taxonomy" id="2052148"/>
    <lineage>
        <taxon>Bacteria</taxon>
        <taxon>Bacteria division WOR-3</taxon>
    </lineage>
</organism>
<dbReference type="PROSITE" id="PS50110">
    <property type="entry name" value="RESPONSE_REGULATORY"/>
    <property type="match status" value="1"/>
</dbReference>
<evidence type="ECO:0000256" key="4">
    <source>
        <dbReference type="ARBA" id="ARBA00023125"/>
    </source>
</evidence>
<proteinExistence type="predicted"/>
<keyword evidence="1 6" id="KW-0597">Phosphoprotein</keyword>
<evidence type="ECO:0000259" key="7">
    <source>
        <dbReference type="PROSITE" id="PS50110"/>
    </source>
</evidence>
<dbReference type="SUPFAM" id="SSF52172">
    <property type="entry name" value="CheY-like"/>
    <property type="match status" value="1"/>
</dbReference>
<evidence type="ECO:0000256" key="3">
    <source>
        <dbReference type="ARBA" id="ARBA00023015"/>
    </source>
</evidence>
<dbReference type="Gene3D" id="3.40.50.2300">
    <property type="match status" value="1"/>
</dbReference>
<name>A0A7V5LUM1_UNCW3</name>
<comment type="caution">
    <text evidence="8">The sequence shown here is derived from an EMBL/GenBank/DDBJ whole genome shotgun (WGS) entry which is preliminary data.</text>
</comment>